<dbReference type="SUPFAM" id="SSF56784">
    <property type="entry name" value="HAD-like"/>
    <property type="match status" value="1"/>
</dbReference>
<dbReference type="Pfam" id="PF13419">
    <property type="entry name" value="HAD_2"/>
    <property type="match status" value="1"/>
</dbReference>
<dbReference type="AlphaFoldDB" id="A0A5K7SGY0"/>
<dbReference type="PANTHER" id="PTHR43611">
    <property type="entry name" value="ALPHA-D-GLUCOSE 1-PHOSPHATE PHOSPHATASE"/>
    <property type="match status" value="1"/>
</dbReference>
<proteinExistence type="predicted"/>
<dbReference type="GO" id="GO:0016787">
    <property type="term" value="F:hydrolase activity"/>
    <property type="evidence" value="ECO:0007669"/>
    <property type="project" value="UniProtKB-KW"/>
</dbReference>
<dbReference type="SFLD" id="SFLDG01129">
    <property type="entry name" value="C1.5:_HAD__Beta-PGM__Phosphata"/>
    <property type="match status" value="1"/>
</dbReference>
<keyword evidence="2" id="KW-1185">Reference proteome</keyword>
<name>A0A5K7SGY0_9BACT</name>
<dbReference type="KEGG" id="anf:AQPE_4929"/>
<sequence>MKIENVIFDFGGVLVDWNPRYLYRIYFQDESEMEHFLHHICTDEWNLEQDRGCSLADGTRLLLEKFPEYHSLIKLYYDQWEVMLHSDIPETVSLLYQLKEKYKLFGLTNWSAETIPIAYKRFSFFKEFDGIVVSGEEKLIKPDQKLYHLLLDRYNLKAERTIFIDDNLKNIKAAEEIGLIAIHFENSGQLEAKLRSIGAL</sequence>
<dbReference type="InterPro" id="IPR036412">
    <property type="entry name" value="HAD-like_sf"/>
</dbReference>
<dbReference type="CDD" id="cd02603">
    <property type="entry name" value="HAD_sEH-N_like"/>
    <property type="match status" value="1"/>
</dbReference>
<reference evidence="1" key="1">
    <citation type="journal article" date="2020" name="Int. J. Syst. Evol. Microbiol.">
        <title>Aquipluma nitroreducens gen. nov. sp. nov., a novel facultatively anaerobic bacterium isolated from a freshwater lake.</title>
        <authorList>
            <person name="Watanabe M."/>
            <person name="Kojima H."/>
            <person name="Fukui M."/>
        </authorList>
    </citation>
    <scope>NUCLEOTIDE SEQUENCE</scope>
    <source>
        <strain evidence="1">MeG22</strain>
    </source>
</reference>
<dbReference type="Proteomes" id="UP001193389">
    <property type="component" value="Chromosome"/>
</dbReference>
<dbReference type="InterPro" id="IPR023214">
    <property type="entry name" value="HAD_sf"/>
</dbReference>
<evidence type="ECO:0000313" key="2">
    <source>
        <dbReference type="Proteomes" id="UP001193389"/>
    </source>
</evidence>
<evidence type="ECO:0000313" key="1">
    <source>
        <dbReference type="EMBL" id="BBE20735.1"/>
    </source>
</evidence>
<dbReference type="InterPro" id="IPR023198">
    <property type="entry name" value="PGP-like_dom2"/>
</dbReference>
<dbReference type="SFLD" id="SFLDS00003">
    <property type="entry name" value="Haloacid_Dehalogenase"/>
    <property type="match status" value="1"/>
</dbReference>
<dbReference type="InterPro" id="IPR041492">
    <property type="entry name" value="HAD_2"/>
</dbReference>
<dbReference type="PRINTS" id="PR00413">
    <property type="entry name" value="HADHALOGNASE"/>
</dbReference>
<dbReference type="InterPro" id="IPR006439">
    <property type="entry name" value="HAD-SF_hydro_IA"/>
</dbReference>
<dbReference type="RefSeq" id="WP_318348841.1">
    <property type="nucleotide sequence ID" value="NZ_AP018694.1"/>
</dbReference>
<dbReference type="PANTHER" id="PTHR43611:SF3">
    <property type="entry name" value="FLAVIN MONONUCLEOTIDE HYDROLASE 1, CHLOROPLATIC"/>
    <property type="match status" value="1"/>
</dbReference>
<dbReference type="Gene3D" id="3.40.50.1000">
    <property type="entry name" value="HAD superfamily/HAD-like"/>
    <property type="match status" value="1"/>
</dbReference>
<dbReference type="EMBL" id="AP018694">
    <property type="protein sequence ID" value="BBE20735.1"/>
    <property type="molecule type" value="Genomic_DNA"/>
</dbReference>
<accession>A0A5K7SGY0</accession>
<dbReference type="Gene3D" id="1.10.150.240">
    <property type="entry name" value="Putative phosphatase, domain 2"/>
    <property type="match status" value="1"/>
</dbReference>
<protein>
    <submittedName>
        <fullName evidence="1">HAD superfamily hydrolase</fullName>
    </submittedName>
</protein>
<keyword evidence="1" id="KW-0378">Hydrolase</keyword>
<dbReference type="NCBIfam" id="TIGR01509">
    <property type="entry name" value="HAD-SF-IA-v3"/>
    <property type="match status" value="1"/>
</dbReference>
<organism evidence="1 2">
    <name type="scientific">Aquipluma nitroreducens</name>
    <dbReference type="NCBI Taxonomy" id="2010828"/>
    <lineage>
        <taxon>Bacteria</taxon>
        <taxon>Pseudomonadati</taxon>
        <taxon>Bacteroidota</taxon>
        <taxon>Bacteroidia</taxon>
        <taxon>Marinilabiliales</taxon>
        <taxon>Prolixibacteraceae</taxon>
        <taxon>Aquipluma</taxon>
    </lineage>
</organism>
<gene>
    <name evidence="1" type="ORF">AQPE_4929</name>
</gene>